<dbReference type="CTD" id="20207733"/>
<dbReference type="EMBL" id="KB097587">
    <property type="protein sequence ID" value="ESN93810.1"/>
    <property type="molecule type" value="Genomic_DNA"/>
</dbReference>
<dbReference type="AlphaFoldDB" id="T1FFY4"/>
<dbReference type="Proteomes" id="UP000015101">
    <property type="component" value="Unassembled WGS sequence"/>
</dbReference>
<keyword evidence="3" id="KW-1185">Reference proteome</keyword>
<reference evidence="1 3" key="2">
    <citation type="journal article" date="2013" name="Nature">
        <title>Insights into bilaterian evolution from three spiralian genomes.</title>
        <authorList>
            <person name="Simakov O."/>
            <person name="Marletaz F."/>
            <person name="Cho S.J."/>
            <person name="Edsinger-Gonzales E."/>
            <person name="Havlak P."/>
            <person name="Hellsten U."/>
            <person name="Kuo D.H."/>
            <person name="Larsson T."/>
            <person name="Lv J."/>
            <person name="Arendt D."/>
            <person name="Savage R."/>
            <person name="Osoegawa K."/>
            <person name="de Jong P."/>
            <person name="Grimwood J."/>
            <person name="Chapman J.A."/>
            <person name="Shapiro H."/>
            <person name="Aerts A."/>
            <person name="Otillar R.P."/>
            <person name="Terry A.Y."/>
            <person name="Boore J.L."/>
            <person name="Grigoriev I.V."/>
            <person name="Lindberg D.R."/>
            <person name="Seaver E.C."/>
            <person name="Weisblat D.A."/>
            <person name="Putnam N.H."/>
            <person name="Rokhsar D.S."/>
        </authorList>
    </citation>
    <scope>NUCLEOTIDE SEQUENCE</scope>
</reference>
<dbReference type="KEGG" id="hro:HELRODRAFT_180461"/>
<evidence type="ECO:0000313" key="1">
    <source>
        <dbReference type="EMBL" id="ESN93810.1"/>
    </source>
</evidence>
<dbReference type="EMBL" id="AMQM01007209">
    <property type="status" value="NOT_ANNOTATED_CDS"/>
    <property type="molecule type" value="Genomic_DNA"/>
</dbReference>
<dbReference type="EMBL" id="AMQM01007208">
    <property type="status" value="NOT_ANNOTATED_CDS"/>
    <property type="molecule type" value="Genomic_DNA"/>
</dbReference>
<protein>
    <submittedName>
        <fullName evidence="1 2">Uncharacterized protein</fullName>
    </submittedName>
</protein>
<proteinExistence type="predicted"/>
<accession>T1FFY4</accession>
<dbReference type="HOGENOM" id="CLU_669536_0_0_1"/>
<evidence type="ECO:0000313" key="3">
    <source>
        <dbReference type="Proteomes" id="UP000015101"/>
    </source>
</evidence>
<dbReference type="InParanoid" id="T1FFY4"/>
<dbReference type="GeneID" id="20207733"/>
<reference evidence="3" key="1">
    <citation type="submission" date="2012-12" db="EMBL/GenBank/DDBJ databases">
        <authorList>
            <person name="Hellsten U."/>
            <person name="Grimwood J."/>
            <person name="Chapman J.A."/>
            <person name="Shapiro H."/>
            <person name="Aerts A."/>
            <person name="Otillar R.P."/>
            <person name="Terry A.Y."/>
            <person name="Boore J.L."/>
            <person name="Simakov O."/>
            <person name="Marletaz F."/>
            <person name="Cho S.-J."/>
            <person name="Edsinger-Gonzales E."/>
            <person name="Havlak P."/>
            <person name="Kuo D.-H."/>
            <person name="Larsson T."/>
            <person name="Lv J."/>
            <person name="Arendt D."/>
            <person name="Savage R."/>
            <person name="Osoegawa K."/>
            <person name="de Jong P."/>
            <person name="Lindberg D.R."/>
            <person name="Seaver E.C."/>
            <person name="Weisblat D.A."/>
            <person name="Putnam N.H."/>
            <person name="Grigoriev I.V."/>
            <person name="Rokhsar D.S."/>
        </authorList>
    </citation>
    <scope>NUCLEOTIDE SEQUENCE</scope>
</reference>
<dbReference type="EnsemblMetazoa" id="HelroT180461">
    <property type="protein sequence ID" value="HelroP180461"/>
    <property type="gene ID" value="HelroG180461"/>
</dbReference>
<dbReference type="RefSeq" id="XP_009028024.1">
    <property type="nucleotide sequence ID" value="XM_009029776.1"/>
</dbReference>
<name>T1FFY4_HELRO</name>
<reference evidence="2" key="3">
    <citation type="submission" date="2015-06" db="UniProtKB">
        <authorList>
            <consortium name="EnsemblMetazoa"/>
        </authorList>
    </citation>
    <scope>IDENTIFICATION</scope>
</reference>
<evidence type="ECO:0000313" key="2">
    <source>
        <dbReference type="EnsemblMetazoa" id="HelroP180461"/>
    </source>
</evidence>
<gene>
    <name evidence="2" type="primary">20207733</name>
    <name evidence="1" type="ORF">HELRODRAFT_180461</name>
</gene>
<sequence>MDNVLKKTLQNCGKIFRICGVSCSHLEVSVATTFAAVKSSPSSPPSSLSSSLSSGDIFWNKGKIFAEDSDNISFSCSVKKYDAFDIVQIKRRCTLDKESFEEILTINDNYEKELLGRRYKINYLELVGRALINLNITNVTGFDGCTFQCSNEQYDLYASTKLVVKGITKVQSVVHLKNGTTIINDKSERQTLNLFPEEVHLIGCQLLTNQPEKAHMEAFLEKKKLSLKLFNTTYEKEKLKNDVNYWVKKEFFKVEGLPSINVSHNNDVLTFGPALKRCTTSKLKNQTDGRMIVCEVSSNPLPKLKIEKDGASVNGSEYNVTEQMTPDDAVKFVITQPLINISSLYEFRFENYLGVVSKRIQFRESDADYDEPQSRVFTLSNRFKFTGHENFILRLQDCSYLIVEFDVTHKR</sequence>
<organism evidence="2 3">
    <name type="scientific">Helobdella robusta</name>
    <name type="common">Californian leech</name>
    <dbReference type="NCBI Taxonomy" id="6412"/>
    <lineage>
        <taxon>Eukaryota</taxon>
        <taxon>Metazoa</taxon>
        <taxon>Spiralia</taxon>
        <taxon>Lophotrochozoa</taxon>
        <taxon>Annelida</taxon>
        <taxon>Clitellata</taxon>
        <taxon>Hirudinea</taxon>
        <taxon>Rhynchobdellida</taxon>
        <taxon>Glossiphoniidae</taxon>
        <taxon>Helobdella</taxon>
    </lineage>
</organism>